<comment type="caution">
    <text evidence="1">The sequence shown here is derived from an EMBL/GenBank/DDBJ whole genome shotgun (WGS) entry which is preliminary data.</text>
</comment>
<dbReference type="EMBL" id="JADQBC010000129">
    <property type="protein sequence ID" value="MBR8829377.1"/>
    <property type="molecule type" value="Genomic_DNA"/>
</dbReference>
<name>A0A941JTV0_9CHRO</name>
<dbReference type="AlphaFoldDB" id="A0A941JTV0"/>
<protein>
    <submittedName>
        <fullName evidence="1">Nucleotidyltransferase family protein</fullName>
    </submittedName>
</protein>
<organism evidence="1 2">
    <name type="scientific">Gomphosphaeria aponina SAG 52.96 = DSM 107014</name>
    <dbReference type="NCBI Taxonomy" id="1521640"/>
    <lineage>
        <taxon>Bacteria</taxon>
        <taxon>Bacillati</taxon>
        <taxon>Cyanobacteriota</taxon>
        <taxon>Cyanophyceae</taxon>
        <taxon>Oscillatoriophycideae</taxon>
        <taxon>Chroococcales</taxon>
        <taxon>Gomphosphaeriaceae</taxon>
        <taxon>Gomphosphaeria</taxon>
    </lineage>
</organism>
<dbReference type="InterPro" id="IPR039498">
    <property type="entry name" value="NTP_transf_5"/>
</dbReference>
<dbReference type="Proteomes" id="UP000767446">
    <property type="component" value="Unassembled WGS sequence"/>
</dbReference>
<evidence type="ECO:0000313" key="2">
    <source>
        <dbReference type="Proteomes" id="UP000767446"/>
    </source>
</evidence>
<accession>A0A941JTV0</accession>
<reference evidence="1" key="1">
    <citation type="submission" date="2021-02" db="EMBL/GenBank/DDBJ databases">
        <title>Metagenome analyses of Stigonema ocellatum DSM 106950, Chlorogloea purpurea SAG 13.99 and Gomphosphaeria aponina DSM 107014.</title>
        <authorList>
            <person name="Marter P."/>
            <person name="Huang S."/>
        </authorList>
    </citation>
    <scope>NUCLEOTIDE SEQUENCE</scope>
    <source>
        <strain evidence="1">JP213</strain>
    </source>
</reference>
<sequence length="375" mass="43361">MKLPDLAFGSEWALLELLCLGLESPDEREMFEELIRLPHLDWETLLTQAKRHKMLFSLAFYVHQDFAKLVPPFVEQQLRTALFFNRHKMAIYRREAAQIVRAFNQQGVRFVATKGISLESSIYGGKGIRYLSDIDLMIVPENREVVNQILSDLGYKLGTFDVNKGQIIPHSRQTLVGYKLNPDHLPSRVKLIDDPIIRFVEVDVANSLTWTFSPFQVPLDLALAEIVTQEIPGINDVQMPCFSPYFQFIFTVMHLFKEAWIIRLTLNDSGKDVSLSKFGDVVRLWRVYRQVLEGEKFVRMILDFAIIEPIVWVLEHLDRTLQTGIVSTLGLTGRVSEEWLSSASGKKWKGTMRDRLYSQNRPLLFLEKHLSKYCP</sequence>
<gene>
    <name evidence="1" type="ORF">DSM107014_16010</name>
</gene>
<dbReference type="Pfam" id="PF14907">
    <property type="entry name" value="NTP_transf_5"/>
    <property type="match status" value="1"/>
</dbReference>
<proteinExistence type="predicted"/>
<evidence type="ECO:0000313" key="1">
    <source>
        <dbReference type="EMBL" id="MBR8829377.1"/>
    </source>
</evidence>
<dbReference type="Gene3D" id="3.30.460.40">
    <property type="match status" value="1"/>
</dbReference>